<dbReference type="CDD" id="cd16442">
    <property type="entry name" value="BPL"/>
    <property type="match status" value="1"/>
</dbReference>
<protein>
    <recommendedName>
        <fullName evidence="6">Bifunctional ligase/repressor BirA</fullName>
    </recommendedName>
    <alternativeName>
        <fullName evidence="6">Biotin--[acetyl-CoA-carboxylase] ligase</fullName>
        <ecNumber evidence="6">6.3.4.15</ecNumber>
    </alternativeName>
    <alternativeName>
        <fullName evidence="6">Biotin--protein ligase</fullName>
    </alternativeName>
    <alternativeName>
        <fullName evidence="6">Biotin-[acetyl-CoA carboxylase] synthetase</fullName>
    </alternativeName>
</protein>
<dbReference type="InterPro" id="IPR008988">
    <property type="entry name" value="Transcriptional_repressor_C"/>
</dbReference>
<name>A0A1G9BGN5_9PROT</name>
<sequence>MNKLAFPILAVLADGKFHSGETLARQFGVTRATVYHAIQAAEALGITVFSVRGRGYRLPRPVTLLNAEAVCQACGEYASWFHVQVLAQVDSTNRYLMQESARGVAHGTCVAAQMQTAGRGRRGRTWLSQLGGSLTFSILWRFQCGAAGLSGLSLIVGLALVRALHELGLTEVQLKWPNDLLVMHQGQWHKLGGILIELQGDMEGPSAAVIGIGMNLEVEQVMRQQIEQPVLGLNQLFGQAMNPNVLLGKCLAALAWHLNQFTEYGFAYFQADWTAHHAFHQQAVNLLLASGQVIPGQVVGIAEEGSLLVETAQGQQRFNAGEISVRSVA</sequence>
<gene>
    <name evidence="6" type="primary">birA</name>
    <name evidence="8" type="ORF">SAMN05192566_1167</name>
</gene>
<feature type="binding site" evidence="6">
    <location>
        <begin position="119"/>
        <end position="121"/>
    </location>
    <ligand>
        <name>biotin</name>
        <dbReference type="ChEBI" id="CHEBI:57586"/>
    </ligand>
</feature>
<keyword evidence="1 6" id="KW-0436">Ligase</keyword>
<dbReference type="InterPro" id="IPR004408">
    <property type="entry name" value="Biotin_CoA_COase_ligase"/>
</dbReference>
<dbReference type="GO" id="GO:0005737">
    <property type="term" value="C:cytoplasm"/>
    <property type="evidence" value="ECO:0007669"/>
    <property type="project" value="TreeGrafter"/>
</dbReference>
<dbReference type="Gene3D" id="2.30.30.100">
    <property type="match status" value="1"/>
</dbReference>
<accession>A0A1G9BGN5</accession>
<dbReference type="STRING" id="492660.SAMN05192566_1167"/>
<comment type="catalytic activity">
    <reaction evidence="5 6">
        <text>biotin + L-lysyl-[protein] + ATP = N(6)-biotinyl-L-lysyl-[protein] + AMP + diphosphate + H(+)</text>
        <dbReference type="Rhea" id="RHEA:11756"/>
        <dbReference type="Rhea" id="RHEA-COMP:9752"/>
        <dbReference type="Rhea" id="RHEA-COMP:10505"/>
        <dbReference type="ChEBI" id="CHEBI:15378"/>
        <dbReference type="ChEBI" id="CHEBI:29969"/>
        <dbReference type="ChEBI" id="CHEBI:30616"/>
        <dbReference type="ChEBI" id="CHEBI:33019"/>
        <dbReference type="ChEBI" id="CHEBI:57586"/>
        <dbReference type="ChEBI" id="CHEBI:83144"/>
        <dbReference type="ChEBI" id="CHEBI:456215"/>
        <dbReference type="EC" id="6.3.4.15"/>
    </reaction>
</comment>
<dbReference type="InterPro" id="IPR013196">
    <property type="entry name" value="HTH_11"/>
</dbReference>
<keyword evidence="9" id="KW-1185">Reference proteome</keyword>
<reference evidence="9" key="1">
    <citation type="submission" date="2016-10" db="EMBL/GenBank/DDBJ databases">
        <authorList>
            <person name="Varghese N."/>
            <person name="Submissions S."/>
        </authorList>
    </citation>
    <scope>NUCLEOTIDE SEQUENCE [LARGE SCALE GENOMIC DNA]</scope>
    <source>
        <strain evidence="9">CBMB127</strain>
    </source>
</reference>
<keyword evidence="6" id="KW-0804">Transcription</keyword>
<dbReference type="Pfam" id="PF02237">
    <property type="entry name" value="BPL_C"/>
    <property type="match status" value="1"/>
</dbReference>
<dbReference type="GO" id="GO:0006355">
    <property type="term" value="P:regulation of DNA-templated transcription"/>
    <property type="evidence" value="ECO:0007669"/>
    <property type="project" value="UniProtKB-UniRule"/>
</dbReference>
<evidence type="ECO:0000256" key="6">
    <source>
        <dbReference type="HAMAP-Rule" id="MF_00978"/>
    </source>
</evidence>
<organism evidence="8 9">
    <name type="scientific">Methylophilus rhizosphaerae</name>
    <dbReference type="NCBI Taxonomy" id="492660"/>
    <lineage>
        <taxon>Bacteria</taxon>
        <taxon>Pseudomonadati</taxon>
        <taxon>Pseudomonadota</taxon>
        <taxon>Betaproteobacteria</taxon>
        <taxon>Nitrosomonadales</taxon>
        <taxon>Methylophilaceae</taxon>
        <taxon>Methylophilus</taxon>
    </lineage>
</organism>
<evidence type="ECO:0000256" key="3">
    <source>
        <dbReference type="ARBA" id="ARBA00022840"/>
    </source>
</evidence>
<dbReference type="SUPFAM" id="SSF55681">
    <property type="entry name" value="Class II aaRS and biotin synthetases"/>
    <property type="match status" value="1"/>
</dbReference>
<keyword evidence="6" id="KW-0805">Transcription regulation</keyword>
<dbReference type="PROSITE" id="PS51733">
    <property type="entry name" value="BPL_LPL_CATALYTIC"/>
    <property type="match status" value="1"/>
</dbReference>
<keyword evidence="4 6" id="KW-0092">Biotin</keyword>
<keyword evidence="6" id="KW-0238">DNA-binding</keyword>
<feature type="DNA-binding region" description="H-T-H motif" evidence="6">
    <location>
        <begin position="20"/>
        <end position="39"/>
    </location>
</feature>
<dbReference type="NCBIfam" id="TIGR00121">
    <property type="entry name" value="birA_ligase"/>
    <property type="match status" value="1"/>
</dbReference>
<dbReference type="GO" id="GO:0005524">
    <property type="term" value="F:ATP binding"/>
    <property type="evidence" value="ECO:0007669"/>
    <property type="project" value="UniProtKB-UniRule"/>
</dbReference>
<dbReference type="InterPro" id="IPR036390">
    <property type="entry name" value="WH_DNA-bd_sf"/>
</dbReference>
<evidence type="ECO:0000256" key="1">
    <source>
        <dbReference type="ARBA" id="ARBA00022598"/>
    </source>
</evidence>
<evidence type="ECO:0000259" key="7">
    <source>
        <dbReference type="PROSITE" id="PS51733"/>
    </source>
</evidence>
<feature type="domain" description="BPL/LPL catalytic" evidence="7">
    <location>
        <begin position="69"/>
        <end position="262"/>
    </location>
</feature>
<dbReference type="GO" id="GO:0003677">
    <property type="term" value="F:DNA binding"/>
    <property type="evidence" value="ECO:0007669"/>
    <property type="project" value="UniProtKB-UniRule"/>
</dbReference>
<dbReference type="GO" id="GO:0004077">
    <property type="term" value="F:biotin--[biotin carboxyl-carrier protein] ligase activity"/>
    <property type="evidence" value="ECO:0007669"/>
    <property type="project" value="UniProtKB-UniRule"/>
</dbReference>
<evidence type="ECO:0000313" key="8">
    <source>
        <dbReference type="EMBL" id="SDK38688.1"/>
    </source>
</evidence>
<dbReference type="InterPro" id="IPR003142">
    <property type="entry name" value="BPL_C"/>
</dbReference>
<dbReference type="Gene3D" id="1.10.10.10">
    <property type="entry name" value="Winged helix-like DNA-binding domain superfamily/Winged helix DNA-binding domain"/>
    <property type="match status" value="1"/>
</dbReference>
<evidence type="ECO:0000256" key="4">
    <source>
        <dbReference type="ARBA" id="ARBA00023267"/>
    </source>
</evidence>
<dbReference type="InterPro" id="IPR004143">
    <property type="entry name" value="BPL_LPL_catalytic"/>
</dbReference>
<dbReference type="PANTHER" id="PTHR12835:SF5">
    <property type="entry name" value="BIOTIN--PROTEIN LIGASE"/>
    <property type="match status" value="1"/>
</dbReference>
<dbReference type="InterPro" id="IPR036388">
    <property type="entry name" value="WH-like_DNA-bd_sf"/>
</dbReference>
<dbReference type="InterPro" id="IPR030855">
    <property type="entry name" value="Bifunct_BirA"/>
</dbReference>
<dbReference type="AlphaFoldDB" id="A0A1G9BGN5"/>
<dbReference type="Pfam" id="PF08279">
    <property type="entry name" value="HTH_11"/>
    <property type="match status" value="1"/>
</dbReference>
<dbReference type="EMBL" id="FNFX01000002">
    <property type="protein sequence ID" value="SDK38688.1"/>
    <property type="molecule type" value="Genomic_DNA"/>
</dbReference>
<dbReference type="Pfam" id="PF03099">
    <property type="entry name" value="BPL_LplA_LipB"/>
    <property type="match status" value="1"/>
</dbReference>
<dbReference type="OrthoDB" id="9807064at2"/>
<evidence type="ECO:0000256" key="5">
    <source>
        <dbReference type="ARBA" id="ARBA00047846"/>
    </source>
</evidence>
<keyword evidence="3 6" id="KW-0067">ATP-binding</keyword>
<dbReference type="EC" id="6.3.4.15" evidence="6"/>
<dbReference type="SUPFAM" id="SSF46785">
    <property type="entry name" value="Winged helix' DNA-binding domain"/>
    <property type="match status" value="1"/>
</dbReference>
<keyword evidence="6" id="KW-0678">Repressor</keyword>
<dbReference type="InterPro" id="IPR045864">
    <property type="entry name" value="aa-tRNA-synth_II/BPL/LPL"/>
</dbReference>
<feature type="binding site" evidence="6">
    <location>
        <position position="115"/>
    </location>
    <ligand>
        <name>biotin</name>
        <dbReference type="ChEBI" id="CHEBI:57586"/>
    </ligand>
</feature>
<comment type="similarity">
    <text evidence="6">Belongs to the biotin--protein ligase family.</text>
</comment>
<dbReference type="PANTHER" id="PTHR12835">
    <property type="entry name" value="BIOTIN PROTEIN LIGASE"/>
    <property type="match status" value="1"/>
</dbReference>
<keyword evidence="2 6" id="KW-0547">Nucleotide-binding</keyword>
<proteinExistence type="inferred from homology"/>
<comment type="caution">
    <text evidence="6">Lacks conserved residue(s) required for the propagation of feature annotation.</text>
</comment>
<evidence type="ECO:0000313" key="9">
    <source>
        <dbReference type="Proteomes" id="UP000198629"/>
    </source>
</evidence>
<dbReference type="HAMAP" id="MF_00978">
    <property type="entry name" value="Bifunct_BirA"/>
    <property type="match status" value="1"/>
</dbReference>
<dbReference type="SUPFAM" id="SSF50037">
    <property type="entry name" value="C-terminal domain of transcriptional repressors"/>
    <property type="match status" value="1"/>
</dbReference>
<dbReference type="RefSeq" id="WP_091471198.1">
    <property type="nucleotide sequence ID" value="NZ_FNFX01000002.1"/>
</dbReference>
<dbReference type="Gene3D" id="3.30.930.10">
    <property type="entry name" value="Bira Bifunctional Protein, Domain 2"/>
    <property type="match status" value="1"/>
</dbReference>
<comment type="function">
    <text evidence="6">Acts both as a biotin--[acetyl-CoA-carboxylase] ligase and a repressor.</text>
</comment>
<feature type="binding site" evidence="6">
    <location>
        <begin position="91"/>
        <end position="93"/>
    </location>
    <ligand>
        <name>biotin</name>
        <dbReference type="ChEBI" id="CHEBI:57586"/>
    </ligand>
</feature>
<dbReference type="Proteomes" id="UP000198629">
    <property type="component" value="Unassembled WGS sequence"/>
</dbReference>
<evidence type="ECO:0000256" key="2">
    <source>
        <dbReference type="ARBA" id="ARBA00022741"/>
    </source>
</evidence>